<reference evidence="4" key="1">
    <citation type="submission" date="2023-03" db="EMBL/GenBank/DDBJ databases">
        <title>Massive genome expansion in bonnet fungi (Mycena s.s.) driven by repeated elements and novel gene families across ecological guilds.</title>
        <authorList>
            <consortium name="Lawrence Berkeley National Laboratory"/>
            <person name="Harder C.B."/>
            <person name="Miyauchi S."/>
            <person name="Viragh M."/>
            <person name="Kuo A."/>
            <person name="Thoen E."/>
            <person name="Andreopoulos B."/>
            <person name="Lu D."/>
            <person name="Skrede I."/>
            <person name="Drula E."/>
            <person name="Henrissat B."/>
            <person name="Morin E."/>
            <person name="Kohler A."/>
            <person name="Barry K."/>
            <person name="LaButti K."/>
            <person name="Morin E."/>
            <person name="Salamov A."/>
            <person name="Lipzen A."/>
            <person name="Mereny Z."/>
            <person name="Hegedus B."/>
            <person name="Baldrian P."/>
            <person name="Stursova M."/>
            <person name="Weitz H."/>
            <person name="Taylor A."/>
            <person name="Grigoriev I.V."/>
            <person name="Nagy L.G."/>
            <person name="Martin F."/>
            <person name="Kauserud H."/>
        </authorList>
    </citation>
    <scope>NUCLEOTIDE SEQUENCE</scope>
    <source>
        <strain evidence="4">CBHHK188m</strain>
    </source>
</reference>
<keyword evidence="3" id="KW-0732">Signal</keyword>
<keyword evidence="2" id="KW-0812">Transmembrane</keyword>
<keyword evidence="5" id="KW-1185">Reference proteome</keyword>
<feature type="signal peptide" evidence="3">
    <location>
        <begin position="1"/>
        <end position="21"/>
    </location>
</feature>
<evidence type="ECO:0000256" key="1">
    <source>
        <dbReference type="SAM" id="MobiDB-lite"/>
    </source>
</evidence>
<feature type="region of interest" description="Disordered" evidence="1">
    <location>
        <begin position="107"/>
        <end position="158"/>
    </location>
</feature>
<accession>A0AAD7NAV9</accession>
<feature type="chain" id="PRO_5042289204" evidence="3">
    <location>
        <begin position="22"/>
        <end position="174"/>
    </location>
</feature>
<evidence type="ECO:0000256" key="3">
    <source>
        <dbReference type="SAM" id="SignalP"/>
    </source>
</evidence>
<protein>
    <submittedName>
        <fullName evidence="4">Uncharacterized protein</fullName>
    </submittedName>
</protein>
<keyword evidence="2" id="KW-0472">Membrane</keyword>
<proteinExistence type="predicted"/>
<evidence type="ECO:0000256" key="2">
    <source>
        <dbReference type="SAM" id="Phobius"/>
    </source>
</evidence>
<feature type="compositionally biased region" description="Basic and acidic residues" evidence="1">
    <location>
        <begin position="139"/>
        <end position="149"/>
    </location>
</feature>
<comment type="caution">
    <text evidence="4">The sequence shown here is derived from an EMBL/GenBank/DDBJ whole genome shotgun (WGS) entry which is preliminary data.</text>
</comment>
<organism evidence="4 5">
    <name type="scientific">Mycena maculata</name>
    <dbReference type="NCBI Taxonomy" id="230809"/>
    <lineage>
        <taxon>Eukaryota</taxon>
        <taxon>Fungi</taxon>
        <taxon>Dikarya</taxon>
        <taxon>Basidiomycota</taxon>
        <taxon>Agaricomycotina</taxon>
        <taxon>Agaricomycetes</taxon>
        <taxon>Agaricomycetidae</taxon>
        <taxon>Agaricales</taxon>
        <taxon>Marasmiineae</taxon>
        <taxon>Mycenaceae</taxon>
        <taxon>Mycena</taxon>
    </lineage>
</organism>
<gene>
    <name evidence="4" type="ORF">DFH07DRAFT_824611</name>
</gene>
<sequence length="174" mass="19044">MSLFTPMKFLAVALTITPADAFFTTPMNYHVSIASRIIGAVIAVVVVLLLLLICYTLVPRLVPFSAHLVVEYGANPRDSAALGAASTSHGPRTRTTHFRTRARTTCTRAVPRPHQAQSTHPTIRCLRHTPAGSQGYSGRRQDRLRDSKAKGVTRRPPAPLRRLMSISFVGGFRA</sequence>
<dbReference type="Proteomes" id="UP001215280">
    <property type="component" value="Unassembled WGS sequence"/>
</dbReference>
<evidence type="ECO:0000313" key="4">
    <source>
        <dbReference type="EMBL" id="KAJ7753098.1"/>
    </source>
</evidence>
<dbReference type="AlphaFoldDB" id="A0AAD7NAV9"/>
<feature type="transmembrane region" description="Helical" evidence="2">
    <location>
        <begin position="37"/>
        <end position="58"/>
    </location>
</feature>
<keyword evidence="2" id="KW-1133">Transmembrane helix</keyword>
<name>A0AAD7NAV9_9AGAR</name>
<evidence type="ECO:0000313" key="5">
    <source>
        <dbReference type="Proteomes" id="UP001215280"/>
    </source>
</evidence>
<dbReference type="EMBL" id="JARJLG010000072">
    <property type="protein sequence ID" value="KAJ7753098.1"/>
    <property type="molecule type" value="Genomic_DNA"/>
</dbReference>